<dbReference type="KEGG" id="mbd:MEBOL_003318"/>
<proteinExistence type="predicted"/>
<name>A0A250IF45_9BACT</name>
<accession>A0A250IF45</accession>
<protein>
    <submittedName>
        <fullName evidence="1">Uncharacterized protein</fullName>
    </submittedName>
</protein>
<dbReference type="Proteomes" id="UP000217289">
    <property type="component" value="Chromosome"/>
</dbReference>
<gene>
    <name evidence="1" type="ORF">MEBOL_003318</name>
</gene>
<reference evidence="1 2" key="1">
    <citation type="submission" date="2017-06" db="EMBL/GenBank/DDBJ databases">
        <authorList>
            <person name="Kim H.J."/>
            <person name="Triplett B.A."/>
        </authorList>
    </citation>
    <scope>NUCLEOTIDE SEQUENCE [LARGE SCALE GENOMIC DNA]</scope>
    <source>
        <strain evidence="1 2">DSM 14713</strain>
    </source>
</reference>
<evidence type="ECO:0000313" key="2">
    <source>
        <dbReference type="Proteomes" id="UP000217289"/>
    </source>
</evidence>
<dbReference type="OrthoDB" id="9860365at2"/>
<dbReference type="RefSeq" id="WP_095978381.1">
    <property type="nucleotide sequence ID" value="NZ_CP022163.1"/>
</dbReference>
<evidence type="ECO:0000313" key="1">
    <source>
        <dbReference type="EMBL" id="ATB29863.1"/>
    </source>
</evidence>
<keyword evidence="2" id="KW-1185">Reference proteome</keyword>
<sequence>MEGFDCPTCNRGEIVMAKGPGRRMRYRHIPDLEIPAELELPTCSACGERWLDAEATRRLESALESAYRTALARKAEQAIEALRPHVAQRDLERLLGISAGLLSKLKNGKETSGPMVAVLMLLAEKPHRVEALQRLWALVPEQAGVGPMRIRRSEEPLRPSLFKEVPKASARLHVSVDEKASPLLLRLVA</sequence>
<dbReference type="EMBL" id="CP022163">
    <property type="protein sequence ID" value="ATB29863.1"/>
    <property type="molecule type" value="Genomic_DNA"/>
</dbReference>
<organism evidence="1 2">
    <name type="scientific">Melittangium boletus DSM 14713</name>
    <dbReference type="NCBI Taxonomy" id="1294270"/>
    <lineage>
        <taxon>Bacteria</taxon>
        <taxon>Pseudomonadati</taxon>
        <taxon>Myxococcota</taxon>
        <taxon>Myxococcia</taxon>
        <taxon>Myxococcales</taxon>
        <taxon>Cystobacterineae</taxon>
        <taxon>Archangiaceae</taxon>
        <taxon>Melittangium</taxon>
    </lineage>
</organism>
<dbReference type="AlphaFoldDB" id="A0A250IF45"/>